<keyword evidence="9" id="KW-0460">Magnesium</keyword>
<feature type="region of interest" description="Disordered" evidence="16">
    <location>
        <begin position="1"/>
        <end position="126"/>
    </location>
</feature>
<evidence type="ECO:0000256" key="2">
    <source>
        <dbReference type="ARBA" id="ARBA00022553"/>
    </source>
</evidence>
<evidence type="ECO:0000313" key="19">
    <source>
        <dbReference type="Proteomes" id="UP000048965"/>
    </source>
</evidence>
<dbReference type="SUPFAM" id="SSF55874">
    <property type="entry name" value="ATPase domain of HSP90 chaperone/DNA topoisomerase II/histidine kinase"/>
    <property type="match status" value="1"/>
</dbReference>
<reference evidence="19" key="1">
    <citation type="submission" date="2014-09" db="EMBL/GenBank/DDBJ databases">
        <title>Whole genome shotgun sequence of Streptomyces sp. NBRC 110027.</title>
        <authorList>
            <person name="Komaki H."/>
            <person name="Ichikawa N."/>
            <person name="Katano-Makiyama Y."/>
            <person name="Hosoyama A."/>
            <person name="Hashimoto M."/>
            <person name="Uohara A."/>
            <person name="Kitahashi Y."/>
            <person name="Ohji S."/>
            <person name="Kimura A."/>
            <person name="Yamazoe A."/>
            <person name="Igarashi Y."/>
            <person name="Fujita N."/>
        </authorList>
    </citation>
    <scope>NUCLEOTIDE SEQUENCE [LARGE SCALE GENOMIC DNA]</scope>
    <source>
        <strain evidence="19">NBRC 110027</strain>
    </source>
</reference>
<dbReference type="InterPro" id="IPR003594">
    <property type="entry name" value="HATPase_dom"/>
</dbReference>
<accession>A0A0N7YKD4</accession>
<dbReference type="FunFam" id="3.30.565.10:FF:000028">
    <property type="entry name" value="PAS sensor protein"/>
    <property type="match status" value="1"/>
</dbReference>
<evidence type="ECO:0000256" key="11">
    <source>
        <dbReference type="ARBA" id="ARBA00023211"/>
    </source>
</evidence>
<keyword evidence="8" id="KW-0067">ATP-binding</keyword>
<evidence type="ECO:0000256" key="13">
    <source>
        <dbReference type="ARBA" id="ARBA00056274"/>
    </source>
</evidence>
<comment type="caution">
    <text evidence="18">The sequence shown here is derived from an EMBL/GenBank/DDBJ whole genome shotgun (WGS) entry which is preliminary data.</text>
</comment>
<evidence type="ECO:0000256" key="5">
    <source>
        <dbReference type="ARBA" id="ARBA00022741"/>
    </source>
</evidence>
<keyword evidence="11" id="KW-0464">Manganese</keyword>
<dbReference type="Gene3D" id="3.30.565.10">
    <property type="entry name" value="Histidine kinase-like ATPase, C-terminal domain"/>
    <property type="match status" value="1"/>
</dbReference>
<keyword evidence="5" id="KW-0547">Nucleotide-binding</keyword>
<dbReference type="InterPro" id="IPR001932">
    <property type="entry name" value="PPM-type_phosphatase-like_dom"/>
</dbReference>
<evidence type="ECO:0000256" key="6">
    <source>
        <dbReference type="ARBA" id="ARBA00022777"/>
    </source>
</evidence>
<keyword evidence="7" id="KW-0378">Hydrolase</keyword>
<evidence type="ECO:0000256" key="10">
    <source>
        <dbReference type="ARBA" id="ARBA00022912"/>
    </source>
</evidence>
<dbReference type="GO" id="GO:0016301">
    <property type="term" value="F:kinase activity"/>
    <property type="evidence" value="ECO:0007669"/>
    <property type="project" value="UniProtKB-KW"/>
</dbReference>
<comment type="catalytic activity">
    <reaction evidence="12">
        <text>O-phospho-L-seryl-[protein] + H2O = L-seryl-[protein] + phosphate</text>
        <dbReference type="Rhea" id="RHEA:20629"/>
        <dbReference type="Rhea" id="RHEA-COMP:9863"/>
        <dbReference type="Rhea" id="RHEA-COMP:11604"/>
        <dbReference type="ChEBI" id="CHEBI:15377"/>
        <dbReference type="ChEBI" id="CHEBI:29999"/>
        <dbReference type="ChEBI" id="CHEBI:43474"/>
        <dbReference type="ChEBI" id="CHEBI:83421"/>
        <dbReference type="EC" id="3.1.3.16"/>
    </reaction>
</comment>
<keyword evidence="6" id="KW-0418">Kinase</keyword>
<dbReference type="PANTHER" id="PTHR43156">
    <property type="entry name" value="STAGE II SPORULATION PROTEIN E-RELATED"/>
    <property type="match status" value="1"/>
</dbReference>
<dbReference type="InterPro" id="IPR036457">
    <property type="entry name" value="PPM-type-like_dom_sf"/>
</dbReference>
<reference evidence="18 19" key="2">
    <citation type="journal article" date="2015" name="Stand. Genomic Sci.">
        <title>Draft genome sequence of marine-derived Streptomyces sp. TP-A0598, a producer of anti-MRSA antibiotic lydicamycins.</title>
        <authorList>
            <person name="Komaki H."/>
            <person name="Ichikawa N."/>
            <person name="Hosoyama A."/>
            <person name="Fujita N."/>
            <person name="Igarashi Y."/>
        </authorList>
    </citation>
    <scope>NUCLEOTIDE SEQUENCE [LARGE SCALE GENOMIC DNA]</scope>
    <source>
        <strain evidence="18 19">NBRC 110027</strain>
    </source>
</reference>
<dbReference type="FunFam" id="3.60.40.10:FF:000005">
    <property type="entry name" value="Serine/threonine protein phosphatase"/>
    <property type="match status" value="1"/>
</dbReference>
<dbReference type="InterPro" id="IPR029016">
    <property type="entry name" value="GAF-like_dom_sf"/>
</dbReference>
<gene>
    <name evidence="18" type="ORF">TPA0598_01_00680</name>
</gene>
<name>A0A0N7YKD4_9ACTN</name>
<dbReference type="GO" id="GO:0004722">
    <property type="term" value="F:protein serine/threonine phosphatase activity"/>
    <property type="evidence" value="ECO:0007669"/>
    <property type="project" value="UniProtKB-EC"/>
</dbReference>
<dbReference type="SUPFAM" id="SSF81606">
    <property type="entry name" value="PP2C-like"/>
    <property type="match status" value="1"/>
</dbReference>
<evidence type="ECO:0000256" key="14">
    <source>
        <dbReference type="ARBA" id="ARBA00075117"/>
    </source>
</evidence>
<dbReference type="Gene3D" id="3.60.40.10">
    <property type="entry name" value="PPM-type phosphatase domain"/>
    <property type="match status" value="1"/>
</dbReference>
<proteinExistence type="predicted"/>
<evidence type="ECO:0000313" key="18">
    <source>
        <dbReference type="EMBL" id="GAO05699.1"/>
    </source>
</evidence>
<keyword evidence="3" id="KW-0808">Transferase</keyword>
<evidence type="ECO:0000256" key="1">
    <source>
        <dbReference type="ARBA" id="ARBA00013081"/>
    </source>
</evidence>
<dbReference type="InterPro" id="IPR036890">
    <property type="entry name" value="HATPase_C_sf"/>
</dbReference>
<evidence type="ECO:0000256" key="9">
    <source>
        <dbReference type="ARBA" id="ARBA00022842"/>
    </source>
</evidence>
<keyword evidence="19" id="KW-1185">Reference proteome</keyword>
<comment type="function">
    <text evidence="13">Primarily acts as an independent SigF regulator that is sensitive to the osmosensory signal, mediating the cross talk of PknD with the SigF regulon. Possesses both phosphatase and kinase activities. The kinase domain functions as a classic anti-sigma factor-like kinase to phosphorylate the anti-anti-sigma factor domain at the canonical regulatory site, and the phosphatase domain antagonizes this activity.</text>
</comment>
<dbReference type="Pfam" id="PF07228">
    <property type="entry name" value="SpoIIE"/>
    <property type="match status" value="1"/>
</dbReference>
<sequence>MEPHPRADTNTAPSAQQPGEAARRTPPSRPSSPGSGRSGEVPVGAPEGLVAPGRGAARVVPAVGASAEGGGASAEGGRDETEGGRDEAEGGRDEAERGADPERGPGASEAEGGPGASEAEHGPEAQSERLRFLDLAARRIARGVDLDDVLRGLYETAVPAFADAVLVHLREPLPTGEGRPAEPLVLRLHSFAQGPGDAVTAAPAGAAGPVRPTVTGPFAELLLARRPVFGDVPEIESVVTELLEPVVGVPTTPAPGRRLIIAPLYGRRHLLGTVALLRAAGRPAFTADDLLVAAQLATHTALGVDASMPYGHEASVADALQLRMLPSSLPETTGVRLASRYLPAAETSQVGGDWYDAIPLPGNRVALVVGDVIGHSMTSAAMMGQLRTTVQTLARLDLPPEEVLYHLDEQAQRLGSEHMATCLYAIYDPISQRLLVADAGHPPPVLLHPDGSGEVLQVPPGAPIGVGGVPFETWELPAPTGGTLLLYTDGLVESRHRDVWTGVELLRGRLEEVAARGAPPPLDMLCDAVLTVLDPDARDDDVALLAARFEGFAPLNVAYWFLSPQPQTAGRARQLTRRALHRWGLSSMLDATELMVSEVVTNAVRYASRPIALRLLRTDVLRCEVGDDSPQVPRMRRAQAGDEGGRGLFLVDQLARRWGATLLSTGKVVWFEQQIPEEYRQQGPDAA</sequence>
<dbReference type="Pfam" id="PF13581">
    <property type="entry name" value="HATPase_c_2"/>
    <property type="match status" value="1"/>
</dbReference>
<evidence type="ECO:0000256" key="3">
    <source>
        <dbReference type="ARBA" id="ARBA00022679"/>
    </source>
</evidence>
<evidence type="ECO:0000256" key="15">
    <source>
        <dbReference type="ARBA" id="ARBA00081350"/>
    </source>
</evidence>
<dbReference type="InterPro" id="IPR052016">
    <property type="entry name" value="Bact_Sigma-Reg"/>
</dbReference>
<dbReference type="GO" id="GO:0005524">
    <property type="term" value="F:ATP binding"/>
    <property type="evidence" value="ECO:0007669"/>
    <property type="project" value="UniProtKB-KW"/>
</dbReference>
<feature type="compositionally biased region" description="Low complexity" evidence="16">
    <location>
        <begin position="50"/>
        <end position="66"/>
    </location>
</feature>
<evidence type="ECO:0000256" key="7">
    <source>
        <dbReference type="ARBA" id="ARBA00022801"/>
    </source>
</evidence>
<keyword evidence="10" id="KW-0904">Protein phosphatase</keyword>
<dbReference type="EC" id="3.1.3.16" evidence="1"/>
<keyword evidence="2" id="KW-0597">Phosphoprotein</keyword>
<dbReference type="CDD" id="cd16936">
    <property type="entry name" value="HATPase_RsbW-like"/>
    <property type="match status" value="1"/>
</dbReference>
<evidence type="ECO:0000256" key="16">
    <source>
        <dbReference type="SAM" id="MobiDB-lite"/>
    </source>
</evidence>
<evidence type="ECO:0000256" key="4">
    <source>
        <dbReference type="ARBA" id="ARBA00022723"/>
    </source>
</evidence>
<evidence type="ECO:0000259" key="17">
    <source>
        <dbReference type="SMART" id="SM00331"/>
    </source>
</evidence>
<dbReference type="Gene3D" id="3.30.450.40">
    <property type="match status" value="1"/>
</dbReference>
<dbReference type="GO" id="GO:0046872">
    <property type="term" value="F:metal ion binding"/>
    <property type="evidence" value="ECO:0007669"/>
    <property type="project" value="UniProtKB-KW"/>
</dbReference>
<feature type="domain" description="PPM-type phosphatase" evidence="17">
    <location>
        <begin position="335"/>
        <end position="549"/>
    </location>
</feature>
<feature type="compositionally biased region" description="Polar residues" evidence="16">
    <location>
        <begin position="8"/>
        <end position="17"/>
    </location>
</feature>
<protein>
    <recommendedName>
        <fullName evidence="1">protein-serine/threonine phosphatase</fullName>
        <ecNumber evidence="1">3.1.3.16</ecNumber>
    </recommendedName>
    <alternativeName>
        <fullName evidence="15">Protein-serine/threonine phosphatase</fullName>
    </alternativeName>
    <alternativeName>
        <fullName evidence="14">Serine/threonine-protein kinase</fullName>
    </alternativeName>
</protein>
<dbReference type="AlphaFoldDB" id="A0A0N7YKD4"/>
<dbReference type="EMBL" id="BBNO01000001">
    <property type="protein sequence ID" value="GAO05699.1"/>
    <property type="molecule type" value="Genomic_DNA"/>
</dbReference>
<dbReference type="SMART" id="SM00331">
    <property type="entry name" value="PP2C_SIG"/>
    <property type="match status" value="1"/>
</dbReference>
<keyword evidence="4" id="KW-0479">Metal-binding</keyword>
<evidence type="ECO:0000256" key="8">
    <source>
        <dbReference type="ARBA" id="ARBA00022840"/>
    </source>
</evidence>
<feature type="compositionally biased region" description="Basic and acidic residues" evidence="16">
    <location>
        <begin position="76"/>
        <end position="103"/>
    </location>
</feature>
<organism evidence="18 19">
    <name type="scientific">Streptomyces lydicamycinicus</name>
    <dbReference type="NCBI Taxonomy" id="1546107"/>
    <lineage>
        <taxon>Bacteria</taxon>
        <taxon>Bacillati</taxon>
        <taxon>Actinomycetota</taxon>
        <taxon>Actinomycetes</taxon>
        <taxon>Kitasatosporales</taxon>
        <taxon>Streptomycetaceae</taxon>
        <taxon>Streptomyces</taxon>
    </lineage>
</organism>
<dbReference type="Proteomes" id="UP000048965">
    <property type="component" value="Unassembled WGS sequence"/>
</dbReference>
<dbReference type="PANTHER" id="PTHR43156:SF2">
    <property type="entry name" value="STAGE II SPORULATION PROTEIN E"/>
    <property type="match status" value="1"/>
</dbReference>
<evidence type="ECO:0000256" key="12">
    <source>
        <dbReference type="ARBA" id="ARBA00047761"/>
    </source>
</evidence>